<dbReference type="SMART" id="SM00280">
    <property type="entry name" value="KAZAL"/>
    <property type="match status" value="1"/>
</dbReference>
<dbReference type="Proteomes" id="UP001627154">
    <property type="component" value="Unassembled WGS sequence"/>
</dbReference>
<evidence type="ECO:0000313" key="4">
    <source>
        <dbReference type="Proteomes" id="UP001627154"/>
    </source>
</evidence>
<dbReference type="InterPro" id="IPR002350">
    <property type="entry name" value="Kazal_dom"/>
</dbReference>
<comment type="caution">
    <text evidence="3">The sequence shown here is derived from an EMBL/GenBank/DDBJ whole genome shotgun (WGS) entry which is preliminary data.</text>
</comment>
<accession>A0ABD2W8S5</accession>
<protein>
    <recommendedName>
        <fullName evidence="2">Kazal-like domain-containing protein</fullName>
    </recommendedName>
</protein>
<dbReference type="InterPro" id="IPR036058">
    <property type="entry name" value="Kazal_dom_sf"/>
</dbReference>
<reference evidence="3 4" key="1">
    <citation type="journal article" date="2024" name="bioRxiv">
        <title>A reference genome for Trichogramma kaykai: A tiny desert-dwelling parasitoid wasp with competing sex-ratio distorters.</title>
        <authorList>
            <person name="Culotta J."/>
            <person name="Lindsey A.R."/>
        </authorList>
    </citation>
    <scope>NUCLEOTIDE SEQUENCE [LARGE SCALE GENOMIC DNA]</scope>
    <source>
        <strain evidence="3 4">KSX58</strain>
    </source>
</reference>
<name>A0ABD2W8S5_9HYME</name>
<evidence type="ECO:0000259" key="2">
    <source>
        <dbReference type="PROSITE" id="PS51465"/>
    </source>
</evidence>
<sequence length="84" mass="9277">MAKSVIFITFVIVLCLMIFKVQAALPEFDAEGKPCICATTDDLTYVCGTDGETYSNISELECSNKCLRKTVQVRSMGPCDSPWE</sequence>
<dbReference type="Pfam" id="PF07648">
    <property type="entry name" value="Kazal_2"/>
    <property type="match status" value="1"/>
</dbReference>
<feature type="domain" description="Kazal-like" evidence="2">
    <location>
        <begin position="29"/>
        <end position="81"/>
    </location>
</feature>
<feature type="signal peptide" evidence="1">
    <location>
        <begin position="1"/>
        <end position="23"/>
    </location>
</feature>
<gene>
    <name evidence="3" type="ORF">TKK_015696</name>
</gene>
<evidence type="ECO:0000313" key="3">
    <source>
        <dbReference type="EMBL" id="KAL3389485.1"/>
    </source>
</evidence>
<keyword evidence="4" id="KW-1185">Reference proteome</keyword>
<keyword evidence="1" id="KW-0732">Signal</keyword>
<dbReference type="PROSITE" id="PS51465">
    <property type="entry name" value="KAZAL_2"/>
    <property type="match status" value="1"/>
</dbReference>
<organism evidence="3 4">
    <name type="scientific">Trichogramma kaykai</name>
    <dbReference type="NCBI Taxonomy" id="54128"/>
    <lineage>
        <taxon>Eukaryota</taxon>
        <taxon>Metazoa</taxon>
        <taxon>Ecdysozoa</taxon>
        <taxon>Arthropoda</taxon>
        <taxon>Hexapoda</taxon>
        <taxon>Insecta</taxon>
        <taxon>Pterygota</taxon>
        <taxon>Neoptera</taxon>
        <taxon>Endopterygota</taxon>
        <taxon>Hymenoptera</taxon>
        <taxon>Apocrita</taxon>
        <taxon>Proctotrupomorpha</taxon>
        <taxon>Chalcidoidea</taxon>
        <taxon>Trichogrammatidae</taxon>
        <taxon>Trichogramma</taxon>
    </lineage>
</organism>
<feature type="chain" id="PRO_5044766529" description="Kazal-like domain-containing protein" evidence="1">
    <location>
        <begin position="24"/>
        <end position="84"/>
    </location>
</feature>
<dbReference type="CDD" id="cd00104">
    <property type="entry name" value="KAZAL_FS"/>
    <property type="match status" value="1"/>
</dbReference>
<dbReference type="EMBL" id="JBJJXI010000123">
    <property type="protein sequence ID" value="KAL3389485.1"/>
    <property type="molecule type" value="Genomic_DNA"/>
</dbReference>
<dbReference type="SUPFAM" id="SSF100895">
    <property type="entry name" value="Kazal-type serine protease inhibitors"/>
    <property type="match status" value="1"/>
</dbReference>
<proteinExistence type="predicted"/>
<dbReference type="Gene3D" id="3.30.60.30">
    <property type="match status" value="1"/>
</dbReference>
<evidence type="ECO:0000256" key="1">
    <source>
        <dbReference type="SAM" id="SignalP"/>
    </source>
</evidence>
<dbReference type="AlphaFoldDB" id="A0ABD2W8S5"/>